<dbReference type="AlphaFoldDB" id="A0A2P8E9F7"/>
<dbReference type="Proteomes" id="UP000243528">
    <property type="component" value="Unassembled WGS sequence"/>
</dbReference>
<gene>
    <name evidence="2" type="ORF">CLV30_103261</name>
</gene>
<evidence type="ECO:0000256" key="1">
    <source>
        <dbReference type="SAM" id="MobiDB-lite"/>
    </source>
</evidence>
<dbReference type="Pfam" id="PF19136">
    <property type="entry name" value="DUF5819"/>
    <property type="match status" value="1"/>
</dbReference>
<feature type="compositionally biased region" description="Basic and acidic residues" evidence="1">
    <location>
        <begin position="11"/>
        <end position="29"/>
    </location>
</feature>
<comment type="caution">
    <text evidence="2">The sequence shown here is derived from an EMBL/GenBank/DDBJ whole genome shotgun (WGS) entry which is preliminary data.</text>
</comment>
<organism evidence="2 3">
    <name type="scientific">Haloactinopolyspora alba</name>
    <dbReference type="NCBI Taxonomy" id="648780"/>
    <lineage>
        <taxon>Bacteria</taxon>
        <taxon>Bacillati</taxon>
        <taxon>Actinomycetota</taxon>
        <taxon>Actinomycetes</taxon>
        <taxon>Jiangellales</taxon>
        <taxon>Jiangellaceae</taxon>
        <taxon>Haloactinopolyspora</taxon>
    </lineage>
</organism>
<feature type="region of interest" description="Disordered" evidence="1">
    <location>
        <begin position="1"/>
        <end position="30"/>
    </location>
</feature>
<dbReference type="EMBL" id="PYGE01000003">
    <property type="protein sequence ID" value="PSL06106.1"/>
    <property type="molecule type" value="Genomic_DNA"/>
</dbReference>
<evidence type="ECO:0000313" key="3">
    <source>
        <dbReference type="Proteomes" id="UP000243528"/>
    </source>
</evidence>
<sequence>MSEENSPGKPVRREDAAGPHAADGGRRAAEPPPVAKGLAFFLVGLVGIHFAATFLWNAPSSPVSESVAAEVNGYMRPFFVQNWSLFAPNPINAEDELLVRAQVRDPQTGDVEVTEWRNPTQLEWSLVHHNPAPSRASRLSSNLHRRLSSAWYDLTDEQQEIVADDYRDMADWRPLAGDLIDSQGGETSSEVANVVRADRVTTGYATQFAKAIWGRDVVAVQFELRRTPVPRWDERMEPEPQHPSHSTREFGWRPVLVDSEQDESAFARTVEGLQE</sequence>
<evidence type="ECO:0000313" key="2">
    <source>
        <dbReference type="EMBL" id="PSL06106.1"/>
    </source>
</evidence>
<name>A0A2P8E9F7_9ACTN</name>
<dbReference type="InterPro" id="IPR043857">
    <property type="entry name" value="DUF5819"/>
</dbReference>
<feature type="compositionally biased region" description="Basic and acidic residues" evidence="1">
    <location>
        <begin position="233"/>
        <end position="251"/>
    </location>
</feature>
<feature type="region of interest" description="Disordered" evidence="1">
    <location>
        <begin position="233"/>
        <end position="254"/>
    </location>
</feature>
<proteinExistence type="predicted"/>
<dbReference type="RefSeq" id="WP_165358558.1">
    <property type="nucleotide sequence ID" value="NZ_ML142903.1"/>
</dbReference>
<protein>
    <submittedName>
        <fullName evidence="2">Uncharacterized protein</fullName>
    </submittedName>
</protein>
<keyword evidence="3" id="KW-1185">Reference proteome</keyword>
<accession>A0A2P8E9F7</accession>
<reference evidence="2 3" key="1">
    <citation type="submission" date="2018-03" db="EMBL/GenBank/DDBJ databases">
        <title>Genomic Encyclopedia of Archaeal and Bacterial Type Strains, Phase II (KMG-II): from individual species to whole genera.</title>
        <authorList>
            <person name="Goeker M."/>
        </authorList>
    </citation>
    <scope>NUCLEOTIDE SEQUENCE [LARGE SCALE GENOMIC DNA]</scope>
    <source>
        <strain evidence="2 3">DSM 45211</strain>
    </source>
</reference>